<evidence type="ECO:0000259" key="16">
    <source>
        <dbReference type="Pfam" id="PF00134"/>
    </source>
</evidence>
<dbReference type="PANTHER" id="PTHR42643:SF30">
    <property type="entry name" value="IONOTROPIC RECEPTOR 40A-RELATED"/>
    <property type="match status" value="1"/>
</dbReference>
<keyword evidence="12" id="KW-0407">Ion channel</keyword>
<dbReference type="Pfam" id="PF00134">
    <property type="entry name" value="Cyclin_N"/>
    <property type="match status" value="1"/>
</dbReference>
<keyword evidence="14" id="KW-0732">Signal</keyword>
<evidence type="ECO:0000256" key="6">
    <source>
        <dbReference type="ARBA" id="ARBA00022989"/>
    </source>
</evidence>
<evidence type="ECO:0000313" key="18">
    <source>
        <dbReference type="EMBL" id="OAD51935.1"/>
    </source>
</evidence>
<feature type="chain" id="PRO_5016306626" evidence="14">
    <location>
        <begin position="27"/>
        <end position="1012"/>
    </location>
</feature>
<evidence type="ECO:0000256" key="11">
    <source>
        <dbReference type="ARBA" id="ARBA00023286"/>
    </source>
</evidence>
<evidence type="ECO:0000256" key="5">
    <source>
        <dbReference type="ARBA" id="ARBA00022692"/>
    </source>
</evidence>
<gene>
    <name evidence="18" type="ORF">WN48_03851</name>
</gene>
<evidence type="ECO:0000256" key="8">
    <source>
        <dbReference type="ARBA" id="ARBA00023136"/>
    </source>
</evidence>
<evidence type="ECO:0000259" key="17">
    <source>
        <dbReference type="Pfam" id="PF10613"/>
    </source>
</evidence>
<evidence type="ECO:0000256" key="12">
    <source>
        <dbReference type="ARBA" id="ARBA00023303"/>
    </source>
</evidence>
<dbReference type="Pfam" id="PF00060">
    <property type="entry name" value="Lig_chan"/>
    <property type="match status" value="1"/>
</dbReference>
<dbReference type="EMBL" id="KQ780658">
    <property type="protein sequence ID" value="OAD51935.1"/>
    <property type="molecule type" value="Genomic_DNA"/>
</dbReference>
<dbReference type="InterPro" id="IPR001320">
    <property type="entry name" value="Iontro_rcpt_C"/>
</dbReference>
<feature type="transmembrane region" description="Helical" evidence="13">
    <location>
        <begin position="432"/>
        <end position="455"/>
    </location>
</feature>
<dbReference type="OrthoDB" id="6117597at2759"/>
<keyword evidence="5 13" id="KW-0812">Transmembrane</keyword>
<evidence type="ECO:0000256" key="9">
    <source>
        <dbReference type="ARBA" id="ARBA00023170"/>
    </source>
</evidence>
<feature type="domain" description="Ionotropic glutamate receptor L-glutamate and glycine-binding" evidence="17">
    <location>
        <begin position="235"/>
        <end position="346"/>
    </location>
</feature>
<protein>
    <submittedName>
        <fullName evidence="18">Putative glutamate receptor</fullName>
    </submittedName>
</protein>
<feature type="transmembrane region" description="Helical" evidence="13">
    <location>
        <begin position="364"/>
        <end position="382"/>
    </location>
</feature>
<keyword evidence="3" id="KW-0813">Transport</keyword>
<dbReference type="GO" id="GO:0015276">
    <property type="term" value="F:ligand-gated monoatomic ion channel activity"/>
    <property type="evidence" value="ECO:0007669"/>
    <property type="project" value="InterPro"/>
</dbReference>
<dbReference type="Gene3D" id="1.10.472.10">
    <property type="entry name" value="Cyclin-like"/>
    <property type="match status" value="2"/>
</dbReference>
<evidence type="ECO:0000256" key="14">
    <source>
        <dbReference type="SAM" id="SignalP"/>
    </source>
</evidence>
<dbReference type="GO" id="GO:0005886">
    <property type="term" value="C:plasma membrane"/>
    <property type="evidence" value="ECO:0007669"/>
    <property type="project" value="UniProtKB-SubCell"/>
</dbReference>
<keyword evidence="7" id="KW-0406">Ion transport</keyword>
<dbReference type="GO" id="GO:0050906">
    <property type="term" value="P:detection of stimulus involved in sensory perception"/>
    <property type="evidence" value="ECO:0007669"/>
    <property type="project" value="UniProtKB-ARBA"/>
</dbReference>
<organism evidence="18 19">
    <name type="scientific">Eufriesea mexicana</name>
    <dbReference type="NCBI Taxonomy" id="516756"/>
    <lineage>
        <taxon>Eukaryota</taxon>
        <taxon>Metazoa</taxon>
        <taxon>Ecdysozoa</taxon>
        <taxon>Arthropoda</taxon>
        <taxon>Hexapoda</taxon>
        <taxon>Insecta</taxon>
        <taxon>Pterygota</taxon>
        <taxon>Neoptera</taxon>
        <taxon>Endopterygota</taxon>
        <taxon>Hymenoptera</taxon>
        <taxon>Apocrita</taxon>
        <taxon>Aculeata</taxon>
        <taxon>Apoidea</taxon>
        <taxon>Anthophila</taxon>
        <taxon>Apidae</taxon>
        <taxon>Eufriesea</taxon>
    </lineage>
</organism>
<comment type="subcellular location">
    <subcellularLocation>
        <location evidence="1">Cell membrane</location>
        <topology evidence="1">Multi-pass membrane protein</topology>
    </subcellularLocation>
</comment>
<dbReference type="InterPro" id="IPR036915">
    <property type="entry name" value="Cyclin-like_sf"/>
</dbReference>
<dbReference type="Pfam" id="PF10613">
    <property type="entry name" value="Lig_chan-Glu_bd"/>
    <property type="match status" value="1"/>
</dbReference>
<proteinExistence type="inferred from homology"/>
<dbReference type="Proteomes" id="UP000250275">
    <property type="component" value="Unassembled WGS sequence"/>
</dbReference>
<evidence type="ECO:0000256" key="3">
    <source>
        <dbReference type="ARBA" id="ARBA00022448"/>
    </source>
</evidence>
<comment type="similarity">
    <text evidence="2">Belongs to the glutamate-gated ion channel (TC 1.A.10.1) family.</text>
</comment>
<keyword evidence="4" id="KW-1003">Cell membrane</keyword>
<keyword evidence="8 13" id="KW-0472">Membrane</keyword>
<evidence type="ECO:0000256" key="2">
    <source>
        <dbReference type="ARBA" id="ARBA00008685"/>
    </source>
</evidence>
<evidence type="ECO:0000313" key="19">
    <source>
        <dbReference type="Proteomes" id="UP000250275"/>
    </source>
</evidence>
<evidence type="ECO:0000256" key="1">
    <source>
        <dbReference type="ARBA" id="ARBA00004651"/>
    </source>
</evidence>
<evidence type="ECO:0000256" key="7">
    <source>
        <dbReference type="ARBA" id="ARBA00023065"/>
    </source>
</evidence>
<dbReference type="PANTHER" id="PTHR42643">
    <property type="entry name" value="IONOTROPIC RECEPTOR 20A-RELATED"/>
    <property type="match status" value="1"/>
</dbReference>
<feature type="signal peptide" evidence="14">
    <location>
        <begin position="1"/>
        <end position="26"/>
    </location>
</feature>
<keyword evidence="10" id="KW-0325">Glycoprotein</keyword>
<feature type="transmembrane region" description="Helical" evidence="13">
    <location>
        <begin position="403"/>
        <end position="420"/>
    </location>
</feature>
<keyword evidence="6 13" id="KW-1133">Transmembrane helix</keyword>
<keyword evidence="9 18" id="KW-0675">Receptor</keyword>
<evidence type="ECO:0000256" key="4">
    <source>
        <dbReference type="ARBA" id="ARBA00022475"/>
    </source>
</evidence>
<evidence type="ECO:0000256" key="10">
    <source>
        <dbReference type="ARBA" id="ARBA00023180"/>
    </source>
</evidence>
<reference evidence="18 19" key="1">
    <citation type="submission" date="2015-07" db="EMBL/GenBank/DDBJ databases">
        <title>The genome of Eufriesea mexicana.</title>
        <authorList>
            <person name="Pan H."/>
            <person name="Kapheim K."/>
        </authorList>
    </citation>
    <scope>NUCLEOTIDE SEQUENCE [LARGE SCALE GENOMIC DNA]</scope>
    <source>
        <strain evidence="18">0111107269</strain>
        <tissue evidence="18">Whole body</tissue>
    </source>
</reference>
<dbReference type="SUPFAM" id="SSF53850">
    <property type="entry name" value="Periplasmic binding protein-like II"/>
    <property type="match status" value="1"/>
</dbReference>
<dbReference type="InterPro" id="IPR006671">
    <property type="entry name" value="Cyclin_N"/>
</dbReference>
<accession>A0A310S495</accession>
<dbReference type="SUPFAM" id="SSF47954">
    <property type="entry name" value="Cyclin-like"/>
    <property type="match status" value="1"/>
</dbReference>
<evidence type="ECO:0000256" key="13">
    <source>
        <dbReference type="SAM" id="Phobius"/>
    </source>
</evidence>
<keyword evidence="11" id="KW-1071">Ligand-gated ion channel</keyword>
<name>A0A310S495_9HYME</name>
<sequence>MRVIRFRWYFDAKLLLLLLLPFLCVSRSSHPASSPANAEPLLIRPLHVYESLIKGVHDYFNNTCVILFHGSRNSVESEGLEEMDGLLTLQRYLSGSLSIRTAVMDFRMFKSRLGNTYHRIKRPLFVLLNDLDEIKRQFVLVSKWITMAYPTWLVFLRDDTKIEEFLSNIYVPFDCVLMVTQRDADGTGEIVQDVYRIDKEDGLRSMNFGWWNASKGFHGPLLGLYQRRHDLQGRNIRVVSIHDPPVSRIFRDQTDQTDRTFGIGGFFGEVIHLLQEGMNCTFTYAEAGSWGVRLPNGKWTGLIRMLVEGEADLAAAELMMTSDRLDAVRFTTPIYSTKCRVYIRRPDTTAVKWNAYLAPFAFNVWNAIALTIVIVDLTIVGIDAFSRRLDPFSLDSRFSPAKLFGIAFFVFGAFCGQGMEPSTLDPIRLVHLSVHLTAVVVLAAYSAALISYLAIDTFAMPFTTMEGLLEDGTYRFAVVSDSADYDFFQNTTDTVLSVMFEELLTRETDLPKNYLEGLNRVCRKKKYAFMTLDNTVSVLQGKVGCALEPLDVMMQTTIAMAVPAQSPYRGIIDSKSNSVQTMRTDTRASRGRSASVDVAIDSRVQLRFGRASSIAERSSVKKRTATKAIKSDVPRSRNMIEDRTNVRVAAVPQRMEEALRTRGLVKSVLTPVDEPPPPPTAVKAVIRRNKVITFKEIDPSMDQRGWKEEEDTFPHELSCHAEYHDDLPTIEREREKRSPRLSANFLTKHVNVDQRRLVVVFLLRLGMHCRYPSYIVYQSVKLFDAVTDRIPVETAFIQLSALASLWICLKRQENFHRIPTATTMVALAKDLYAGREDLLIAHERKILQVFDFNVTFPDAYSMFTHHVVSCSRRVDIPVETCSFIYNCGNYLIDVTLLDEQFCRTPVTLITLTVVELVLGLVFDATTENSSPRWLFWRGLLFAAVPRLIDRFPDKEIDETRIAMLRRLIHSGQNHCGFEIVYKKYSRSKYGRISESFLKLVLRLSTAETIFDS</sequence>
<dbReference type="AlphaFoldDB" id="A0A310S495"/>
<dbReference type="InterPro" id="IPR052192">
    <property type="entry name" value="Insect_Ionotropic_Sensory_Rcpt"/>
</dbReference>
<evidence type="ECO:0000259" key="15">
    <source>
        <dbReference type="Pfam" id="PF00060"/>
    </source>
</evidence>
<feature type="domain" description="Ionotropic glutamate receptor C-terminal" evidence="15">
    <location>
        <begin position="363"/>
        <end position="519"/>
    </location>
</feature>
<feature type="domain" description="Cyclin N-terminal" evidence="16">
    <location>
        <begin position="733"/>
        <end position="854"/>
    </location>
</feature>
<keyword evidence="19" id="KW-1185">Reference proteome</keyword>
<dbReference type="Gene3D" id="3.40.190.10">
    <property type="entry name" value="Periplasmic binding protein-like II"/>
    <property type="match status" value="2"/>
</dbReference>
<dbReference type="InterPro" id="IPR019594">
    <property type="entry name" value="Glu/Gly-bd"/>
</dbReference>